<evidence type="ECO:0000259" key="1">
    <source>
        <dbReference type="PROSITE" id="PS50013"/>
    </source>
</evidence>
<reference evidence="2 3" key="1">
    <citation type="journal article" date="2017" name="Genome Biol. Evol.">
        <title>Phytophthora megakarya and P. palmivora, closely related causal agents of cacao black pod rot, underwent increases in genome sizes and gene numbers by different mechanisms.</title>
        <authorList>
            <person name="Ali S.S."/>
            <person name="Shao J."/>
            <person name="Lary D.J."/>
            <person name="Kronmiller B."/>
            <person name="Shen D."/>
            <person name="Strem M.D."/>
            <person name="Amoako-Attah I."/>
            <person name="Akrofi A.Y."/>
            <person name="Begoude B.A."/>
            <person name="Ten Hoopen G.M."/>
            <person name="Coulibaly K."/>
            <person name="Kebe B.I."/>
            <person name="Melnick R.L."/>
            <person name="Guiltinan M.J."/>
            <person name="Tyler B.M."/>
            <person name="Meinhardt L.W."/>
            <person name="Bailey B.A."/>
        </authorList>
    </citation>
    <scope>NUCLEOTIDE SEQUENCE [LARGE SCALE GENOMIC DNA]</scope>
    <source>
        <strain evidence="3">sbr112.9</strain>
    </source>
</reference>
<accession>A0A2P4XIB3</accession>
<dbReference type="InterPro" id="IPR023780">
    <property type="entry name" value="Chromo_domain"/>
</dbReference>
<dbReference type="Gene3D" id="2.40.50.40">
    <property type="match status" value="1"/>
</dbReference>
<feature type="domain" description="Chromo" evidence="1">
    <location>
        <begin position="100"/>
        <end position="153"/>
    </location>
</feature>
<dbReference type="SMART" id="SM00298">
    <property type="entry name" value="CHROMO"/>
    <property type="match status" value="1"/>
</dbReference>
<sequence length="169" mass="20160">MQVWLYLDRVKEGYARKLAHMWHGPFRVNEVIGDYVARLEVAGTGYRIFLIIHLSNLKSVRTFPDRPKTMLTTDEADRVDFNEAFLPEDSWERPLDADEYQVEEIVDVRTGRRTRYGRIHREFKVRWKGYDGSTWVDEEDLSCGALLQEFERKITDHNRFQVMQSQEEE</sequence>
<dbReference type="InterPro" id="IPR016197">
    <property type="entry name" value="Chromo-like_dom_sf"/>
</dbReference>
<comment type="caution">
    <text evidence="2">The sequence shown here is derived from an EMBL/GenBank/DDBJ whole genome shotgun (WGS) entry which is preliminary data.</text>
</comment>
<dbReference type="EMBL" id="NCKW01010359">
    <property type="protein sequence ID" value="POM65285.1"/>
    <property type="molecule type" value="Genomic_DNA"/>
</dbReference>
<dbReference type="Proteomes" id="UP000237271">
    <property type="component" value="Unassembled WGS sequence"/>
</dbReference>
<dbReference type="InterPro" id="IPR000953">
    <property type="entry name" value="Chromo/chromo_shadow_dom"/>
</dbReference>
<dbReference type="OrthoDB" id="164351at2759"/>
<evidence type="ECO:0000313" key="3">
    <source>
        <dbReference type="Proteomes" id="UP000237271"/>
    </source>
</evidence>
<name>A0A2P4XIB3_9STRA</name>
<keyword evidence="3" id="KW-1185">Reference proteome</keyword>
<dbReference type="Pfam" id="PF00385">
    <property type="entry name" value="Chromo"/>
    <property type="match status" value="1"/>
</dbReference>
<evidence type="ECO:0000313" key="2">
    <source>
        <dbReference type="EMBL" id="POM65285.1"/>
    </source>
</evidence>
<protein>
    <recommendedName>
        <fullName evidence="1">Chromo domain-containing protein</fullName>
    </recommendedName>
</protein>
<dbReference type="CDD" id="cd00024">
    <property type="entry name" value="CD_CSD"/>
    <property type="match status" value="1"/>
</dbReference>
<organism evidence="2 3">
    <name type="scientific">Phytophthora palmivora</name>
    <dbReference type="NCBI Taxonomy" id="4796"/>
    <lineage>
        <taxon>Eukaryota</taxon>
        <taxon>Sar</taxon>
        <taxon>Stramenopiles</taxon>
        <taxon>Oomycota</taxon>
        <taxon>Peronosporomycetes</taxon>
        <taxon>Peronosporales</taxon>
        <taxon>Peronosporaceae</taxon>
        <taxon>Phytophthora</taxon>
    </lineage>
</organism>
<dbReference type="AlphaFoldDB" id="A0A2P4XIB3"/>
<proteinExistence type="predicted"/>
<dbReference type="PROSITE" id="PS50013">
    <property type="entry name" value="CHROMO_2"/>
    <property type="match status" value="1"/>
</dbReference>
<dbReference type="SUPFAM" id="SSF54160">
    <property type="entry name" value="Chromo domain-like"/>
    <property type="match status" value="1"/>
</dbReference>
<gene>
    <name evidence="2" type="ORF">PHPALM_19026</name>
</gene>